<proteinExistence type="predicted"/>
<sequence>MKNYYVYFLLSLRDNNFYIGCTNIEPEKRLAEYHNKGIVKSTKPRIPFLLAYYEAYKDKNLAYKKEFYLKNPKGYKEKIEIISLIKNIEKDNLPIVIKKY</sequence>
<dbReference type="PROSITE" id="PS50164">
    <property type="entry name" value="GIY_YIG"/>
    <property type="match status" value="1"/>
</dbReference>
<accession>A0A1G1XPQ0</accession>
<dbReference type="Gene3D" id="3.40.1440.10">
    <property type="entry name" value="GIY-YIG endonuclease"/>
    <property type="match status" value="1"/>
</dbReference>
<dbReference type="Pfam" id="PF01541">
    <property type="entry name" value="GIY-YIG"/>
    <property type="match status" value="1"/>
</dbReference>
<dbReference type="EMBL" id="MHHZ01000020">
    <property type="protein sequence ID" value="OGY41327.1"/>
    <property type="molecule type" value="Genomic_DNA"/>
</dbReference>
<comment type="caution">
    <text evidence="2">The sequence shown here is derived from an EMBL/GenBank/DDBJ whole genome shotgun (WGS) entry which is preliminary data.</text>
</comment>
<dbReference type="Proteomes" id="UP000176498">
    <property type="component" value="Unassembled WGS sequence"/>
</dbReference>
<evidence type="ECO:0000313" key="3">
    <source>
        <dbReference type="Proteomes" id="UP000176498"/>
    </source>
</evidence>
<dbReference type="InterPro" id="IPR000305">
    <property type="entry name" value="GIY-YIG_endonuc"/>
</dbReference>
<dbReference type="SUPFAM" id="SSF82771">
    <property type="entry name" value="GIY-YIG endonuclease"/>
    <property type="match status" value="1"/>
</dbReference>
<feature type="domain" description="GIY-YIG" evidence="1">
    <location>
        <begin position="2"/>
        <end position="81"/>
    </location>
</feature>
<dbReference type="InterPro" id="IPR035901">
    <property type="entry name" value="GIY-YIG_endonuc_sf"/>
</dbReference>
<organism evidence="2 3">
    <name type="scientific">Candidatus Buchananbacteria bacterium RBG_13_36_9</name>
    <dbReference type="NCBI Taxonomy" id="1797530"/>
    <lineage>
        <taxon>Bacteria</taxon>
        <taxon>Candidatus Buchananiibacteriota</taxon>
    </lineage>
</organism>
<gene>
    <name evidence="2" type="ORF">A2Y82_03770</name>
</gene>
<evidence type="ECO:0000313" key="2">
    <source>
        <dbReference type="EMBL" id="OGY41327.1"/>
    </source>
</evidence>
<reference evidence="2 3" key="1">
    <citation type="journal article" date="2016" name="Nat. Commun.">
        <title>Thousands of microbial genomes shed light on interconnected biogeochemical processes in an aquifer system.</title>
        <authorList>
            <person name="Anantharaman K."/>
            <person name="Brown C.T."/>
            <person name="Hug L.A."/>
            <person name="Sharon I."/>
            <person name="Castelle C.J."/>
            <person name="Probst A.J."/>
            <person name="Thomas B.C."/>
            <person name="Singh A."/>
            <person name="Wilkins M.J."/>
            <person name="Karaoz U."/>
            <person name="Brodie E.L."/>
            <person name="Williams K.H."/>
            <person name="Hubbard S.S."/>
            <person name="Banfield J.F."/>
        </authorList>
    </citation>
    <scope>NUCLEOTIDE SEQUENCE [LARGE SCALE GENOMIC DNA]</scope>
</reference>
<name>A0A1G1XPQ0_9BACT</name>
<dbReference type="AlphaFoldDB" id="A0A1G1XPQ0"/>
<evidence type="ECO:0000259" key="1">
    <source>
        <dbReference type="PROSITE" id="PS50164"/>
    </source>
</evidence>
<protein>
    <recommendedName>
        <fullName evidence="1">GIY-YIG domain-containing protein</fullName>
    </recommendedName>
</protein>